<gene>
    <name evidence="2" type="ORF">PSJ8397_00532</name>
</gene>
<dbReference type="AlphaFoldDB" id="A0A1Y5RHJ2"/>
<organism evidence="2 3">
    <name type="scientific">Pseudooctadecabacter jejudonensis</name>
    <dbReference type="NCBI Taxonomy" id="1391910"/>
    <lineage>
        <taxon>Bacteria</taxon>
        <taxon>Pseudomonadati</taxon>
        <taxon>Pseudomonadota</taxon>
        <taxon>Alphaproteobacteria</taxon>
        <taxon>Rhodobacterales</taxon>
        <taxon>Paracoccaceae</taxon>
        <taxon>Pseudooctadecabacter</taxon>
    </lineage>
</organism>
<sequence>MPAMTALPPTPLQQSPEFLAALRAYGAFVASDAPVVLKRYLGRAHVTFASRVRADQLGSRPRIVNAETDTPRAYRRLGYRQILTPAHVAEWDLTQPDLRRAMSGKWRNRLVKGEAAGLRIRHHIWDGRPHWVLTQGAAQARARKYRTYPSALLSRYAALSPGAAHLFEAYAKGHPVAGCLILTHGITATYQIAVSTPLGHHLQAPRVLLTHAAETLARSGITRLDLGLVDTDTDSGRGLARFKLGTGAQARPLGGTWLRLS</sequence>
<evidence type="ECO:0000313" key="3">
    <source>
        <dbReference type="Proteomes" id="UP000193623"/>
    </source>
</evidence>
<evidence type="ECO:0000259" key="1">
    <source>
        <dbReference type="Pfam" id="PF13480"/>
    </source>
</evidence>
<dbReference type="InterPro" id="IPR016181">
    <property type="entry name" value="Acyl_CoA_acyltransferase"/>
</dbReference>
<feature type="domain" description="BioF2-like acetyltransferase" evidence="1">
    <location>
        <begin position="133"/>
        <end position="230"/>
    </location>
</feature>
<keyword evidence="3" id="KW-1185">Reference proteome</keyword>
<reference evidence="2 3" key="1">
    <citation type="submission" date="2017-03" db="EMBL/GenBank/DDBJ databases">
        <authorList>
            <person name="Afonso C.L."/>
            <person name="Miller P.J."/>
            <person name="Scott M.A."/>
            <person name="Spackman E."/>
            <person name="Goraichik I."/>
            <person name="Dimitrov K.M."/>
            <person name="Suarez D.L."/>
            <person name="Swayne D.E."/>
        </authorList>
    </citation>
    <scope>NUCLEOTIDE SEQUENCE [LARGE SCALE GENOMIC DNA]</scope>
    <source>
        <strain evidence="2 3">CECT 8397</strain>
    </source>
</reference>
<dbReference type="PANTHER" id="PTHR36174:SF1">
    <property type="entry name" value="LIPID II:GLYCINE GLYCYLTRANSFERASE"/>
    <property type="match status" value="1"/>
</dbReference>
<name>A0A1Y5RHJ2_9RHOB</name>
<dbReference type="InterPro" id="IPR050644">
    <property type="entry name" value="PG_Glycine_Bridge_Synth"/>
</dbReference>
<evidence type="ECO:0000313" key="2">
    <source>
        <dbReference type="EMBL" id="SLN17289.1"/>
    </source>
</evidence>
<dbReference type="Gene3D" id="3.40.630.30">
    <property type="match status" value="1"/>
</dbReference>
<dbReference type="Pfam" id="PF13480">
    <property type="entry name" value="Acetyltransf_6"/>
    <property type="match status" value="1"/>
</dbReference>
<accession>A0A1Y5RHJ2</accession>
<dbReference type="RefSeq" id="WP_235000544.1">
    <property type="nucleotide sequence ID" value="NZ_FWFT01000001.1"/>
</dbReference>
<protein>
    <recommendedName>
        <fullName evidence="1">BioF2-like acetyltransferase domain-containing protein</fullName>
    </recommendedName>
</protein>
<dbReference type="InterPro" id="IPR038740">
    <property type="entry name" value="BioF2-like_GNAT_dom"/>
</dbReference>
<dbReference type="Proteomes" id="UP000193623">
    <property type="component" value="Unassembled WGS sequence"/>
</dbReference>
<dbReference type="PANTHER" id="PTHR36174">
    <property type="entry name" value="LIPID II:GLYCINE GLYCYLTRANSFERASE"/>
    <property type="match status" value="1"/>
</dbReference>
<dbReference type="EMBL" id="FWFT01000001">
    <property type="protein sequence ID" value="SLN17289.1"/>
    <property type="molecule type" value="Genomic_DNA"/>
</dbReference>
<proteinExistence type="predicted"/>
<dbReference type="SUPFAM" id="SSF55729">
    <property type="entry name" value="Acyl-CoA N-acyltransferases (Nat)"/>
    <property type="match status" value="1"/>
</dbReference>